<dbReference type="Proteomes" id="UP000234206">
    <property type="component" value="Unassembled WGS sequence"/>
</dbReference>
<accession>A0A2I1P8C3</accession>
<dbReference type="PROSITE" id="PS51318">
    <property type="entry name" value="TAT"/>
    <property type="match status" value="1"/>
</dbReference>
<dbReference type="AlphaFoldDB" id="A0A2I1P8C3"/>
<protein>
    <submittedName>
        <fullName evidence="2">Uncharacterized protein</fullName>
    </submittedName>
</protein>
<evidence type="ECO:0000313" key="2">
    <source>
        <dbReference type="EMBL" id="PKZ40876.1"/>
    </source>
</evidence>
<comment type="caution">
    <text evidence="2">The sequence shown here is derived from an EMBL/GenBank/DDBJ whole genome shotgun (WGS) entry which is preliminary data.</text>
</comment>
<sequence>MNTLTRRSALGAIVAAATGAATAAHAEPEHVYETRNEVIDLKASNVTVTTPVPGAMSTGQFTVANESRYALPEGYQVTLRFRVVDAPSVAGRTSGTQSYVSTTATPSSGSLRVKFSGATDAKVGTDGVATATVAHRQRAGLGIYGTWSGAHIVADGENAHAT</sequence>
<keyword evidence="3" id="KW-1185">Reference proteome</keyword>
<dbReference type="InterPro" id="IPR006311">
    <property type="entry name" value="TAT_signal"/>
</dbReference>
<dbReference type="RefSeq" id="WP_180802286.1">
    <property type="nucleotide sequence ID" value="NZ_PKIZ01000025.1"/>
</dbReference>
<name>A0A2I1P8C3_9MICO</name>
<evidence type="ECO:0000256" key="1">
    <source>
        <dbReference type="SAM" id="SignalP"/>
    </source>
</evidence>
<reference evidence="2 3" key="1">
    <citation type="submission" date="2017-12" db="EMBL/GenBank/DDBJ databases">
        <title>Phylogenetic diversity of female urinary microbiome.</title>
        <authorList>
            <person name="Thomas-White K."/>
            <person name="Wolfe A.J."/>
        </authorList>
    </citation>
    <scope>NUCLEOTIDE SEQUENCE [LARGE SCALE GENOMIC DNA]</scope>
    <source>
        <strain evidence="2 3">UMB1298</strain>
    </source>
</reference>
<proteinExistence type="predicted"/>
<keyword evidence="1" id="KW-0732">Signal</keyword>
<organism evidence="2 3">
    <name type="scientific">Kytococcus schroeteri</name>
    <dbReference type="NCBI Taxonomy" id="138300"/>
    <lineage>
        <taxon>Bacteria</taxon>
        <taxon>Bacillati</taxon>
        <taxon>Actinomycetota</taxon>
        <taxon>Actinomycetes</taxon>
        <taxon>Micrococcales</taxon>
        <taxon>Kytococcaceae</taxon>
        <taxon>Kytococcus</taxon>
    </lineage>
</organism>
<evidence type="ECO:0000313" key="3">
    <source>
        <dbReference type="Proteomes" id="UP000234206"/>
    </source>
</evidence>
<feature type="signal peptide" evidence="1">
    <location>
        <begin position="1"/>
        <end position="26"/>
    </location>
</feature>
<feature type="non-terminal residue" evidence="2">
    <location>
        <position position="162"/>
    </location>
</feature>
<gene>
    <name evidence="2" type="ORF">CYJ76_10670</name>
</gene>
<feature type="chain" id="PRO_5014144681" evidence="1">
    <location>
        <begin position="27"/>
        <end position="162"/>
    </location>
</feature>
<dbReference type="EMBL" id="PKIZ01000025">
    <property type="protein sequence ID" value="PKZ40876.1"/>
    <property type="molecule type" value="Genomic_DNA"/>
</dbReference>